<organism evidence="2 3">
    <name type="scientific">Culex pipiens pipiens</name>
    <name type="common">Northern house mosquito</name>
    <dbReference type="NCBI Taxonomy" id="38569"/>
    <lineage>
        <taxon>Eukaryota</taxon>
        <taxon>Metazoa</taxon>
        <taxon>Ecdysozoa</taxon>
        <taxon>Arthropoda</taxon>
        <taxon>Hexapoda</taxon>
        <taxon>Insecta</taxon>
        <taxon>Pterygota</taxon>
        <taxon>Neoptera</taxon>
        <taxon>Endopterygota</taxon>
        <taxon>Diptera</taxon>
        <taxon>Nematocera</taxon>
        <taxon>Culicoidea</taxon>
        <taxon>Culicidae</taxon>
        <taxon>Culicinae</taxon>
        <taxon>Culicini</taxon>
        <taxon>Culex</taxon>
        <taxon>Culex</taxon>
    </lineage>
</organism>
<reference evidence="2 3" key="1">
    <citation type="submission" date="2024-05" db="EMBL/GenBank/DDBJ databases">
        <title>Culex pipiens pipiens assembly and annotation.</title>
        <authorList>
            <person name="Alout H."/>
            <person name="Durand T."/>
        </authorList>
    </citation>
    <scope>NUCLEOTIDE SEQUENCE [LARGE SCALE GENOMIC DNA]</scope>
    <source>
        <strain evidence="2">HA-2024</strain>
        <tissue evidence="2">Whole body</tissue>
    </source>
</reference>
<proteinExistence type="predicted"/>
<feature type="compositionally biased region" description="Basic and acidic residues" evidence="1">
    <location>
        <begin position="44"/>
        <end position="54"/>
    </location>
</feature>
<comment type="caution">
    <text evidence="2">The sequence shown here is derived from an EMBL/GenBank/DDBJ whole genome shotgun (WGS) entry which is preliminary data.</text>
</comment>
<dbReference type="EMBL" id="JBEHCU010003469">
    <property type="protein sequence ID" value="KAL1402151.1"/>
    <property type="molecule type" value="Genomic_DNA"/>
</dbReference>
<evidence type="ECO:0000256" key="1">
    <source>
        <dbReference type="SAM" id="MobiDB-lite"/>
    </source>
</evidence>
<name>A0ABD1DRE1_CULPP</name>
<sequence>SAGGADRGRGGRTAVRQVLRGGLDDQADLPDTAHVDAAVGRLLDPQREHPEPRRAAGRHQ</sequence>
<feature type="non-terminal residue" evidence="2">
    <location>
        <position position="60"/>
    </location>
</feature>
<dbReference type="Proteomes" id="UP001562425">
    <property type="component" value="Unassembled WGS sequence"/>
</dbReference>
<evidence type="ECO:0000313" key="2">
    <source>
        <dbReference type="EMBL" id="KAL1402151.1"/>
    </source>
</evidence>
<keyword evidence="3" id="KW-1185">Reference proteome</keyword>
<gene>
    <name evidence="2" type="ORF">pipiens_020550</name>
</gene>
<evidence type="ECO:0000313" key="3">
    <source>
        <dbReference type="Proteomes" id="UP001562425"/>
    </source>
</evidence>
<protein>
    <submittedName>
        <fullName evidence="2">Uncharacterized protein</fullName>
    </submittedName>
</protein>
<dbReference type="AlphaFoldDB" id="A0ABD1DRE1"/>
<accession>A0ABD1DRE1</accession>
<feature type="region of interest" description="Disordered" evidence="1">
    <location>
        <begin position="38"/>
        <end position="60"/>
    </location>
</feature>
<feature type="non-terminal residue" evidence="2">
    <location>
        <position position="1"/>
    </location>
</feature>